<keyword evidence="3" id="KW-0342">GTP-binding</keyword>
<gene>
    <name evidence="7" type="ORF">MNBD_PLANCTO03-2413</name>
</gene>
<dbReference type="SUPFAM" id="SSF82051">
    <property type="entry name" value="Obg GTP-binding protein N-terminal domain"/>
    <property type="match status" value="1"/>
</dbReference>
<dbReference type="GO" id="GO:0005525">
    <property type="term" value="F:GTP binding"/>
    <property type="evidence" value="ECO:0007669"/>
    <property type="project" value="UniProtKB-KW"/>
</dbReference>
<dbReference type="PROSITE" id="PS51883">
    <property type="entry name" value="OBG"/>
    <property type="match status" value="1"/>
</dbReference>
<dbReference type="Pfam" id="PF01018">
    <property type="entry name" value="GTP1_OBG"/>
    <property type="match status" value="1"/>
</dbReference>
<dbReference type="PROSITE" id="PS51710">
    <property type="entry name" value="G_OBG"/>
    <property type="match status" value="1"/>
</dbReference>
<feature type="region of interest" description="Disordered" evidence="4">
    <location>
        <begin position="13"/>
        <end position="42"/>
    </location>
</feature>
<evidence type="ECO:0000256" key="2">
    <source>
        <dbReference type="ARBA" id="ARBA00022741"/>
    </source>
</evidence>
<dbReference type="HAMAP" id="MF_01454">
    <property type="entry name" value="GTPase_Obg"/>
    <property type="match status" value="1"/>
</dbReference>
<feature type="region of interest" description="Disordered" evidence="4">
    <location>
        <begin position="117"/>
        <end position="144"/>
    </location>
</feature>
<dbReference type="PRINTS" id="PR00326">
    <property type="entry name" value="GTP1OBG"/>
</dbReference>
<organism evidence="7">
    <name type="scientific">hydrothermal vent metagenome</name>
    <dbReference type="NCBI Taxonomy" id="652676"/>
    <lineage>
        <taxon>unclassified sequences</taxon>
        <taxon>metagenomes</taxon>
        <taxon>ecological metagenomes</taxon>
    </lineage>
</organism>
<name>A0A3B1DXH2_9ZZZZ</name>
<feature type="domain" description="OBG-type G" evidence="5">
    <location>
        <begin position="158"/>
        <end position="335"/>
    </location>
</feature>
<dbReference type="PANTHER" id="PTHR11702:SF31">
    <property type="entry name" value="MITOCHONDRIAL RIBOSOME-ASSOCIATED GTPASE 2"/>
    <property type="match status" value="1"/>
</dbReference>
<dbReference type="InterPro" id="IPR027417">
    <property type="entry name" value="P-loop_NTPase"/>
</dbReference>
<dbReference type="NCBIfam" id="TIGR02729">
    <property type="entry name" value="Obg_CgtA"/>
    <property type="match status" value="1"/>
</dbReference>
<protein>
    <submittedName>
        <fullName evidence="7">GTP-binding protein Obg</fullName>
    </submittedName>
</protein>
<dbReference type="Gene3D" id="2.70.210.12">
    <property type="entry name" value="GTP1/OBG domain"/>
    <property type="match status" value="1"/>
</dbReference>
<dbReference type="SUPFAM" id="SSF52540">
    <property type="entry name" value="P-loop containing nucleoside triphosphate hydrolases"/>
    <property type="match status" value="1"/>
</dbReference>
<evidence type="ECO:0000256" key="4">
    <source>
        <dbReference type="SAM" id="MobiDB-lite"/>
    </source>
</evidence>
<dbReference type="PIRSF" id="PIRSF002401">
    <property type="entry name" value="GTP_bd_Obg/CgtA"/>
    <property type="match status" value="1"/>
</dbReference>
<dbReference type="InterPro" id="IPR045086">
    <property type="entry name" value="OBG_GTPase"/>
</dbReference>
<evidence type="ECO:0000256" key="1">
    <source>
        <dbReference type="ARBA" id="ARBA00007699"/>
    </source>
</evidence>
<dbReference type="InterPro" id="IPR014100">
    <property type="entry name" value="GTP-bd_Obg/CgtA"/>
</dbReference>
<evidence type="ECO:0000313" key="7">
    <source>
        <dbReference type="EMBL" id="VAX41803.1"/>
    </source>
</evidence>
<dbReference type="InterPro" id="IPR036726">
    <property type="entry name" value="GTP1_OBG_dom_sf"/>
</dbReference>
<dbReference type="InterPro" id="IPR006169">
    <property type="entry name" value="GTP1_OBG_dom"/>
</dbReference>
<proteinExistence type="inferred from homology"/>
<dbReference type="GO" id="GO:0003924">
    <property type="term" value="F:GTPase activity"/>
    <property type="evidence" value="ECO:0007669"/>
    <property type="project" value="InterPro"/>
</dbReference>
<evidence type="ECO:0000259" key="5">
    <source>
        <dbReference type="PROSITE" id="PS51710"/>
    </source>
</evidence>
<dbReference type="Gene3D" id="3.40.50.300">
    <property type="entry name" value="P-loop containing nucleotide triphosphate hydrolases"/>
    <property type="match status" value="1"/>
</dbReference>
<dbReference type="PANTHER" id="PTHR11702">
    <property type="entry name" value="DEVELOPMENTALLY REGULATED GTP-BINDING PROTEIN-RELATED"/>
    <property type="match status" value="1"/>
</dbReference>
<evidence type="ECO:0000259" key="6">
    <source>
        <dbReference type="PROSITE" id="PS51883"/>
    </source>
</evidence>
<dbReference type="Pfam" id="PF01926">
    <property type="entry name" value="MMR_HSR1"/>
    <property type="match status" value="1"/>
</dbReference>
<dbReference type="NCBIfam" id="NF008956">
    <property type="entry name" value="PRK12299.1"/>
    <property type="match status" value="1"/>
</dbReference>
<dbReference type="InterPro" id="IPR006073">
    <property type="entry name" value="GTP-bd"/>
</dbReference>
<accession>A0A3B1DXH2</accession>
<reference evidence="7" key="1">
    <citation type="submission" date="2018-06" db="EMBL/GenBank/DDBJ databases">
        <authorList>
            <person name="Zhirakovskaya E."/>
        </authorList>
    </citation>
    <scope>NUCLEOTIDE SEQUENCE</scope>
</reference>
<dbReference type="GO" id="GO:0000287">
    <property type="term" value="F:magnesium ion binding"/>
    <property type="evidence" value="ECO:0007669"/>
    <property type="project" value="InterPro"/>
</dbReference>
<dbReference type="EMBL" id="UOGK01000595">
    <property type="protein sequence ID" value="VAX41803.1"/>
    <property type="molecule type" value="Genomic_DNA"/>
</dbReference>
<dbReference type="FunFam" id="2.70.210.12:FF:000001">
    <property type="entry name" value="GTPase Obg"/>
    <property type="match status" value="1"/>
</dbReference>
<comment type="similarity">
    <text evidence="1">Belongs to the TRAFAC class OBG-HflX-like GTPase superfamily. OBG GTPase family.</text>
</comment>
<dbReference type="CDD" id="cd01898">
    <property type="entry name" value="Obg"/>
    <property type="match status" value="1"/>
</dbReference>
<keyword evidence="2" id="KW-0547">Nucleotide-binding</keyword>
<feature type="compositionally biased region" description="Gly residues" evidence="4">
    <location>
        <begin position="32"/>
        <end position="42"/>
    </location>
</feature>
<sequence length="348" mass="37273">MFVDQAEIEVRAGDGGNGKVSFHRAKHQPKGGPDGGDGGDGGSVILVADEGLNTLYDFRGTHHWHAQHGDPGGSANCYGKSGDDKIITMPPGTLVYDANTGDLLCDLRSGDRVVIAQGGRGGRGNDHFKSSTNQTPRNAEPGAPGERKLLRLELQLIADVGLIGKPNAGKSTLLSVLTRATPKIADYPFTTLTPQLGIAEVDPARRIVLADIPGLIEGAAEGAGLGHDFLRHVERTRVLLHIVDAQPLDGSDPLESYKAIREELMRHSPRLAEKTELVALNKMDLFASDAERAEVLKQFRRALRTHGASIEVVPLSGVSRLGLESLLEKLWLTLDDSGIKTEGWSATE</sequence>
<feature type="domain" description="Obg" evidence="6">
    <location>
        <begin position="1"/>
        <end position="157"/>
    </location>
</feature>
<dbReference type="InterPro" id="IPR006074">
    <property type="entry name" value="GTP1-OBG_CS"/>
</dbReference>
<dbReference type="InterPro" id="IPR031167">
    <property type="entry name" value="G_OBG"/>
</dbReference>
<evidence type="ECO:0000256" key="3">
    <source>
        <dbReference type="ARBA" id="ARBA00023134"/>
    </source>
</evidence>
<dbReference type="NCBIfam" id="NF008955">
    <property type="entry name" value="PRK12297.1"/>
    <property type="match status" value="1"/>
</dbReference>
<dbReference type="AlphaFoldDB" id="A0A3B1DXH2"/>
<dbReference type="PROSITE" id="PS00905">
    <property type="entry name" value="GTP1_OBG"/>
    <property type="match status" value="1"/>
</dbReference>